<sequence length="487" mass="54801">MEDEQEAKKAALVDTLDGPFLRITFRHYADNYYRGSWQDRAVGMPPRVDASLSYYNSSKTAANSNVLQVILRVHGFSRTEQVDDDWNIFWCAGQVDPQVLRGLKAFQLVNKFPKASSLTLKSNLWSNFQRMQRKFGRQHFDYMPSTFLVPLQLDQLETCLQSAEYSETVWIVKPAAAYCGRGISLHRTRPSLADDLRSQKGVCSVYIDPPFLLNGLKSDIRLYVLVTSWNPLVVYLYEEGLARFATEAYSTDALEQRCRHLTNYSLNKHSKHFIHSKEEDAGSKWSLSAFKRRLASQLDEARSAEVWRKVDDLVVKTAVSVHGLMAEALRTFLVSEAQGRPNRQCFQLFGFDVMLDADARPWLLEVNLDPALRTESPLDLKVKSSMLVDLLNLVGVPIPPSAHEGARPAADGGEPAAPSSSSGSSEASPGSAEDVSAREQEMLGHVNAQFARSKQGGWRRLFPSTRSTEYLHFLDPTHTYNSLPFDL</sequence>
<dbReference type="GO" id="GO:0036064">
    <property type="term" value="C:ciliary basal body"/>
    <property type="evidence" value="ECO:0007669"/>
    <property type="project" value="TreeGrafter"/>
</dbReference>
<dbReference type="SUPFAM" id="SSF56059">
    <property type="entry name" value="Glutathione synthetase ATP-binding domain-like"/>
    <property type="match status" value="1"/>
</dbReference>
<protein>
    <recommendedName>
        <fullName evidence="6">Tubulin--tyrosine ligase-like protein 9</fullName>
    </recommendedName>
</protein>
<evidence type="ECO:0000256" key="4">
    <source>
        <dbReference type="SAM" id="MobiDB-lite"/>
    </source>
</evidence>
<evidence type="ECO:0000256" key="1">
    <source>
        <dbReference type="ARBA" id="ARBA00022598"/>
    </source>
</evidence>
<dbReference type="AlphaFoldDB" id="A0A7S4C6T9"/>
<proteinExistence type="predicted"/>
<dbReference type="GO" id="GO:0005524">
    <property type="term" value="F:ATP binding"/>
    <property type="evidence" value="ECO:0007669"/>
    <property type="project" value="UniProtKB-KW"/>
</dbReference>
<reference evidence="5" key="1">
    <citation type="submission" date="2021-01" db="EMBL/GenBank/DDBJ databases">
        <authorList>
            <person name="Corre E."/>
            <person name="Pelletier E."/>
            <person name="Niang G."/>
            <person name="Scheremetjew M."/>
            <person name="Finn R."/>
            <person name="Kale V."/>
            <person name="Holt S."/>
            <person name="Cochrane G."/>
            <person name="Meng A."/>
            <person name="Brown T."/>
            <person name="Cohen L."/>
        </authorList>
    </citation>
    <scope>NUCLEOTIDE SEQUENCE</scope>
    <source>
        <strain evidence="5">CCMP645</strain>
    </source>
</reference>
<evidence type="ECO:0000313" key="5">
    <source>
        <dbReference type="EMBL" id="CAE0788805.1"/>
    </source>
</evidence>
<organism evidence="5">
    <name type="scientific">Chrysotila carterae</name>
    <name type="common">Marine alga</name>
    <name type="synonym">Syracosphaera carterae</name>
    <dbReference type="NCBI Taxonomy" id="13221"/>
    <lineage>
        <taxon>Eukaryota</taxon>
        <taxon>Haptista</taxon>
        <taxon>Haptophyta</taxon>
        <taxon>Prymnesiophyceae</taxon>
        <taxon>Isochrysidales</taxon>
        <taxon>Isochrysidaceae</taxon>
        <taxon>Chrysotila</taxon>
    </lineage>
</organism>
<name>A0A7S4C6T9_CHRCT</name>
<evidence type="ECO:0000256" key="2">
    <source>
        <dbReference type="ARBA" id="ARBA00022741"/>
    </source>
</evidence>
<feature type="compositionally biased region" description="Low complexity" evidence="4">
    <location>
        <begin position="407"/>
        <end position="433"/>
    </location>
</feature>
<accession>A0A7S4C6T9</accession>
<dbReference type="GO" id="GO:0070740">
    <property type="term" value="F:tubulin-glutamic acid ligase activity"/>
    <property type="evidence" value="ECO:0007669"/>
    <property type="project" value="TreeGrafter"/>
</dbReference>
<dbReference type="Gene3D" id="3.30.470.20">
    <property type="entry name" value="ATP-grasp fold, B domain"/>
    <property type="match status" value="1"/>
</dbReference>
<dbReference type="PANTHER" id="PTHR12241">
    <property type="entry name" value="TUBULIN POLYGLUTAMYLASE"/>
    <property type="match status" value="1"/>
</dbReference>
<dbReference type="PROSITE" id="PS51221">
    <property type="entry name" value="TTL"/>
    <property type="match status" value="1"/>
</dbReference>
<keyword evidence="2" id="KW-0547">Nucleotide-binding</keyword>
<dbReference type="InterPro" id="IPR004344">
    <property type="entry name" value="TTL/TTLL_fam"/>
</dbReference>
<gene>
    <name evidence="5" type="ORF">PCAR00345_LOCUS41514</name>
</gene>
<dbReference type="GO" id="GO:0015631">
    <property type="term" value="F:tubulin binding"/>
    <property type="evidence" value="ECO:0007669"/>
    <property type="project" value="TreeGrafter"/>
</dbReference>
<evidence type="ECO:0000256" key="3">
    <source>
        <dbReference type="ARBA" id="ARBA00022840"/>
    </source>
</evidence>
<keyword evidence="3" id="KW-0067">ATP-binding</keyword>
<feature type="region of interest" description="Disordered" evidence="4">
    <location>
        <begin position="402"/>
        <end position="437"/>
    </location>
</feature>
<keyword evidence="1" id="KW-0436">Ligase</keyword>
<dbReference type="GO" id="GO:0000226">
    <property type="term" value="P:microtubule cytoskeleton organization"/>
    <property type="evidence" value="ECO:0007669"/>
    <property type="project" value="TreeGrafter"/>
</dbReference>
<dbReference type="Pfam" id="PF03133">
    <property type="entry name" value="TTL"/>
    <property type="match status" value="1"/>
</dbReference>
<dbReference type="EMBL" id="HBIZ01067889">
    <property type="protein sequence ID" value="CAE0788805.1"/>
    <property type="molecule type" value="Transcribed_RNA"/>
</dbReference>
<evidence type="ECO:0008006" key="6">
    <source>
        <dbReference type="Google" id="ProtNLM"/>
    </source>
</evidence>